<evidence type="ECO:0000256" key="7">
    <source>
        <dbReference type="ARBA" id="ARBA00022691"/>
    </source>
</evidence>
<comment type="function">
    <text evidence="11">Catalyzes the post-translational methylation of isoprenylated C-terminal cysteine residues.</text>
</comment>
<dbReference type="Proteomes" id="UP001328107">
    <property type="component" value="Unassembled WGS sequence"/>
</dbReference>
<feature type="transmembrane region" description="Helical" evidence="13">
    <location>
        <begin position="112"/>
        <end position="135"/>
    </location>
</feature>
<sequence>TFSVKMQRERERDRDRELGLRKVFLRLYKSDADVRGACNAAGASFVVGLVTTLSWDILSMAFFATLGVVLLSALTHARKTSHNPIIHVQAAFLGFTMGSSLLKGGISSHPHYSIFSLYVFMLCMFHFSEFLITALTNRRALQSDSFLLNHSVAYWVAAVASWTEFWIEAYFFPRAKTHFLLQLGLVVTLAGEALRKLAMIHAGTGFTHRLAIAKRPDHRLCTSGVYAYFRHPGYVGWFAWCVGTQIMLGNPLCTLAYAAVSWKFFADRIVDEERDLIHFFGDEYREYQAEVPTGIPFVAGYV</sequence>
<keyword evidence="13" id="KW-0256">Endoplasmic reticulum</keyword>
<comment type="subcellular location">
    <subcellularLocation>
        <location evidence="13">Endoplasmic reticulum membrane</location>
        <topology evidence="13">Multi-pass membrane protein</topology>
    </subcellularLocation>
    <subcellularLocation>
        <location evidence="2">Membrane</location>
        <topology evidence="2">Multi-pass membrane protein</topology>
    </subcellularLocation>
</comment>
<evidence type="ECO:0000256" key="13">
    <source>
        <dbReference type="RuleBase" id="RU362022"/>
    </source>
</evidence>
<dbReference type="AlphaFoldDB" id="A0AAN5C5Q8"/>
<gene>
    <name evidence="14" type="ORF">PMAYCL1PPCAC_01790</name>
</gene>
<protein>
    <recommendedName>
        <fullName evidence="12 13">Protein-S-isoprenylcysteine O-methyltransferase</fullName>
        <ecNumber evidence="4 13">2.1.1.100</ecNumber>
    </recommendedName>
</protein>
<proteinExistence type="inferred from homology"/>
<accession>A0AAN5C5Q8</accession>
<dbReference type="EC" id="2.1.1.100" evidence="4 13"/>
<comment type="catalytic activity">
    <reaction evidence="1 13">
        <text>[protein]-C-terminal S-[(2E,6E)-farnesyl]-L-cysteine + S-adenosyl-L-methionine = [protein]-C-terminal S-[(2E,6E)-farnesyl]-L-cysteine methyl ester + S-adenosyl-L-homocysteine</text>
        <dbReference type="Rhea" id="RHEA:21672"/>
        <dbReference type="Rhea" id="RHEA-COMP:12125"/>
        <dbReference type="Rhea" id="RHEA-COMP:12126"/>
        <dbReference type="ChEBI" id="CHEBI:57856"/>
        <dbReference type="ChEBI" id="CHEBI:59789"/>
        <dbReference type="ChEBI" id="CHEBI:90510"/>
        <dbReference type="ChEBI" id="CHEBI:90511"/>
        <dbReference type="EC" id="2.1.1.100"/>
    </reaction>
</comment>
<dbReference type="InterPro" id="IPR025770">
    <property type="entry name" value="PPMT_MeTrfase"/>
</dbReference>
<dbReference type="GO" id="GO:0032259">
    <property type="term" value="P:methylation"/>
    <property type="evidence" value="ECO:0007669"/>
    <property type="project" value="UniProtKB-KW"/>
</dbReference>
<reference evidence="15" key="1">
    <citation type="submission" date="2022-10" db="EMBL/GenBank/DDBJ databases">
        <title>Genome assembly of Pristionchus species.</title>
        <authorList>
            <person name="Yoshida K."/>
            <person name="Sommer R.J."/>
        </authorList>
    </citation>
    <scope>NUCLEOTIDE SEQUENCE [LARGE SCALE GENOMIC DNA]</scope>
    <source>
        <strain evidence="15">RS5460</strain>
    </source>
</reference>
<evidence type="ECO:0000256" key="11">
    <source>
        <dbReference type="ARBA" id="ARBA00023572"/>
    </source>
</evidence>
<keyword evidence="7 13" id="KW-0949">S-adenosyl-L-methionine</keyword>
<evidence type="ECO:0000256" key="12">
    <source>
        <dbReference type="ARBA" id="ARBA00023656"/>
    </source>
</evidence>
<dbReference type="InterPro" id="IPR007269">
    <property type="entry name" value="ICMT_MeTrfase"/>
</dbReference>
<keyword evidence="8 13" id="KW-0812">Transmembrane</keyword>
<comment type="similarity">
    <text evidence="3 13">Belongs to the class VI-like SAM-binding methyltransferase superfamily. Isoprenylcysteine carboxyl methyltransferase family.</text>
</comment>
<evidence type="ECO:0000256" key="6">
    <source>
        <dbReference type="ARBA" id="ARBA00022679"/>
    </source>
</evidence>
<dbReference type="PANTHER" id="PTHR12714:SF9">
    <property type="entry name" value="PROTEIN-S-ISOPRENYLCYSTEINE O-METHYLTRANSFERASE"/>
    <property type="match status" value="1"/>
</dbReference>
<comment type="caution">
    <text evidence="14">The sequence shown here is derived from an EMBL/GenBank/DDBJ whole genome shotgun (WGS) entry which is preliminary data.</text>
</comment>
<dbReference type="GO" id="GO:0005789">
    <property type="term" value="C:endoplasmic reticulum membrane"/>
    <property type="evidence" value="ECO:0007669"/>
    <property type="project" value="UniProtKB-SubCell"/>
</dbReference>
<keyword evidence="15" id="KW-1185">Reference proteome</keyword>
<evidence type="ECO:0000256" key="9">
    <source>
        <dbReference type="ARBA" id="ARBA00022989"/>
    </source>
</evidence>
<evidence type="ECO:0000256" key="10">
    <source>
        <dbReference type="ARBA" id="ARBA00023136"/>
    </source>
</evidence>
<evidence type="ECO:0000256" key="1">
    <source>
        <dbReference type="ARBA" id="ARBA00001450"/>
    </source>
</evidence>
<dbReference type="Pfam" id="PF04140">
    <property type="entry name" value="ICMT"/>
    <property type="match status" value="1"/>
</dbReference>
<keyword evidence="6" id="KW-0808">Transferase</keyword>
<feature type="transmembrane region" description="Helical" evidence="13">
    <location>
        <begin position="53"/>
        <end position="74"/>
    </location>
</feature>
<name>A0AAN5C5Q8_9BILA</name>
<evidence type="ECO:0000313" key="14">
    <source>
        <dbReference type="EMBL" id="GMR31595.1"/>
    </source>
</evidence>
<keyword evidence="10 13" id="KW-0472">Membrane</keyword>
<feature type="non-terminal residue" evidence="14">
    <location>
        <position position="302"/>
    </location>
</feature>
<dbReference type="EMBL" id="BTRK01000001">
    <property type="protein sequence ID" value="GMR31595.1"/>
    <property type="molecule type" value="Genomic_DNA"/>
</dbReference>
<organism evidence="14 15">
    <name type="scientific">Pristionchus mayeri</name>
    <dbReference type="NCBI Taxonomy" id="1317129"/>
    <lineage>
        <taxon>Eukaryota</taxon>
        <taxon>Metazoa</taxon>
        <taxon>Ecdysozoa</taxon>
        <taxon>Nematoda</taxon>
        <taxon>Chromadorea</taxon>
        <taxon>Rhabditida</taxon>
        <taxon>Rhabditina</taxon>
        <taxon>Diplogasteromorpha</taxon>
        <taxon>Diplogasteroidea</taxon>
        <taxon>Neodiplogasteridae</taxon>
        <taxon>Pristionchus</taxon>
    </lineage>
</organism>
<evidence type="ECO:0000256" key="2">
    <source>
        <dbReference type="ARBA" id="ARBA00004141"/>
    </source>
</evidence>
<keyword evidence="9 13" id="KW-1133">Transmembrane helix</keyword>
<feature type="transmembrane region" description="Helical" evidence="13">
    <location>
        <begin position="86"/>
        <end position="106"/>
    </location>
</feature>
<feature type="transmembrane region" description="Helical" evidence="13">
    <location>
        <begin position="147"/>
        <end position="167"/>
    </location>
</feature>
<evidence type="ECO:0000313" key="15">
    <source>
        <dbReference type="Proteomes" id="UP001328107"/>
    </source>
</evidence>
<feature type="non-terminal residue" evidence="14">
    <location>
        <position position="1"/>
    </location>
</feature>
<evidence type="ECO:0000256" key="5">
    <source>
        <dbReference type="ARBA" id="ARBA00022603"/>
    </source>
</evidence>
<evidence type="ECO:0000256" key="8">
    <source>
        <dbReference type="ARBA" id="ARBA00022692"/>
    </source>
</evidence>
<dbReference type="Gene3D" id="1.20.120.1630">
    <property type="match status" value="1"/>
</dbReference>
<dbReference type="GO" id="GO:0004671">
    <property type="term" value="F:protein C-terminal S-isoprenylcysteine carboxyl O-methyltransferase activity"/>
    <property type="evidence" value="ECO:0007669"/>
    <property type="project" value="UniProtKB-EC"/>
</dbReference>
<keyword evidence="5 13" id="KW-0489">Methyltransferase</keyword>
<dbReference type="PROSITE" id="PS51564">
    <property type="entry name" value="SAM_ICMT"/>
    <property type="match status" value="1"/>
</dbReference>
<dbReference type="PANTHER" id="PTHR12714">
    <property type="entry name" value="PROTEIN-S ISOPRENYLCYSTEINE O-METHYLTRANSFERASE"/>
    <property type="match status" value="1"/>
</dbReference>
<evidence type="ECO:0000256" key="3">
    <source>
        <dbReference type="ARBA" id="ARBA00009140"/>
    </source>
</evidence>
<evidence type="ECO:0000256" key="4">
    <source>
        <dbReference type="ARBA" id="ARBA00012151"/>
    </source>
</evidence>